<feature type="compositionally biased region" description="Basic and acidic residues" evidence="1">
    <location>
        <begin position="14"/>
        <end position="35"/>
    </location>
</feature>
<organism evidence="2 3">
    <name type="scientific">Necator americanus</name>
    <name type="common">Human hookworm</name>
    <dbReference type="NCBI Taxonomy" id="51031"/>
    <lineage>
        <taxon>Eukaryota</taxon>
        <taxon>Metazoa</taxon>
        <taxon>Ecdysozoa</taxon>
        <taxon>Nematoda</taxon>
        <taxon>Chromadorea</taxon>
        <taxon>Rhabditida</taxon>
        <taxon>Rhabditina</taxon>
        <taxon>Rhabditomorpha</taxon>
        <taxon>Strongyloidea</taxon>
        <taxon>Ancylostomatidae</taxon>
        <taxon>Bunostominae</taxon>
        <taxon>Necator</taxon>
    </lineage>
</organism>
<evidence type="ECO:0000313" key="2">
    <source>
        <dbReference type="EMBL" id="KAK6745624.1"/>
    </source>
</evidence>
<evidence type="ECO:0008006" key="4">
    <source>
        <dbReference type="Google" id="ProtNLM"/>
    </source>
</evidence>
<keyword evidence="3" id="KW-1185">Reference proteome</keyword>
<reference evidence="2 3" key="1">
    <citation type="submission" date="2023-08" db="EMBL/GenBank/DDBJ databases">
        <title>A Necator americanus chromosomal reference genome.</title>
        <authorList>
            <person name="Ilik V."/>
            <person name="Petrzelkova K.J."/>
            <person name="Pardy F."/>
            <person name="Fuh T."/>
            <person name="Niatou-Singa F.S."/>
            <person name="Gouil Q."/>
            <person name="Baker L."/>
            <person name="Ritchie M.E."/>
            <person name="Jex A.R."/>
            <person name="Gazzola D."/>
            <person name="Li H."/>
            <person name="Toshio Fujiwara R."/>
            <person name="Zhan B."/>
            <person name="Aroian R.V."/>
            <person name="Pafco B."/>
            <person name="Schwarz E.M."/>
        </authorList>
    </citation>
    <scope>NUCLEOTIDE SEQUENCE [LARGE SCALE GENOMIC DNA]</scope>
    <source>
        <strain evidence="2 3">Aroian</strain>
        <tissue evidence="2">Whole animal</tissue>
    </source>
</reference>
<name>A0ABR1D507_NECAM</name>
<dbReference type="EMBL" id="JAVFWL010000003">
    <property type="protein sequence ID" value="KAK6745624.1"/>
    <property type="molecule type" value="Genomic_DNA"/>
</dbReference>
<proteinExistence type="predicted"/>
<evidence type="ECO:0000256" key="1">
    <source>
        <dbReference type="SAM" id="MobiDB-lite"/>
    </source>
</evidence>
<sequence length="109" mass="13273">MMINYEMYKIHREGEKEKEKLKDKKGDKKNDKLTNIDEDDEQAKVTVVPIEDNEENRRLERKKRSQEDMVADFVKILEQMNPYRYAPPHRFERNSLRYFAQLDVVLIRL</sequence>
<accession>A0ABR1D507</accession>
<dbReference type="Proteomes" id="UP001303046">
    <property type="component" value="Unassembled WGS sequence"/>
</dbReference>
<comment type="caution">
    <text evidence="2">The sequence shown here is derived from an EMBL/GenBank/DDBJ whole genome shotgun (WGS) entry which is preliminary data.</text>
</comment>
<evidence type="ECO:0000313" key="3">
    <source>
        <dbReference type="Proteomes" id="UP001303046"/>
    </source>
</evidence>
<gene>
    <name evidence="2" type="primary">Necator_chrIII.g12768</name>
    <name evidence="2" type="ORF">RB195_012001</name>
</gene>
<protein>
    <recommendedName>
        <fullName evidence="4">BESS domain-containing protein</fullName>
    </recommendedName>
</protein>
<feature type="region of interest" description="Disordered" evidence="1">
    <location>
        <begin position="14"/>
        <end position="40"/>
    </location>
</feature>